<feature type="transmembrane region" description="Helical" evidence="1">
    <location>
        <begin position="174"/>
        <end position="204"/>
    </location>
</feature>
<feature type="transmembrane region" description="Helical" evidence="1">
    <location>
        <begin position="91"/>
        <end position="112"/>
    </location>
</feature>
<feature type="transmembrane region" description="Helical" evidence="1">
    <location>
        <begin position="210"/>
        <end position="233"/>
    </location>
</feature>
<accession>A0ABV5JB66</accession>
<keyword evidence="3" id="KW-1185">Reference proteome</keyword>
<gene>
    <name evidence="2" type="ORF">ACFFUT_02705</name>
</gene>
<evidence type="ECO:0000256" key="1">
    <source>
        <dbReference type="SAM" id="Phobius"/>
    </source>
</evidence>
<keyword evidence="1" id="KW-0812">Transmembrane</keyword>
<keyword evidence="1" id="KW-0472">Membrane</keyword>
<evidence type="ECO:0008006" key="4">
    <source>
        <dbReference type="Google" id="ProtNLM"/>
    </source>
</evidence>
<proteinExistence type="predicted"/>
<evidence type="ECO:0000313" key="3">
    <source>
        <dbReference type="Proteomes" id="UP001589683"/>
    </source>
</evidence>
<organism evidence="2 3">
    <name type="scientific">Pseudohalocynthiibacter aestuariivivens</name>
    <dbReference type="NCBI Taxonomy" id="1591409"/>
    <lineage>
        <taxon>Bacteria</taxon>
        <taxon>Pseudomonadati</taxon>
        <taxon>Pseudomonadota</taxon>
        <taxon>Alphaproteobacteria</taxon>
        <taxon>Rhodobacterales</taxon>
        <taxon>Paracoccaceae</taxon>
        <taxon>Pseudohalocynthiibacter</taxon>
    </lineage>
</organism>
<keyword evidence="1" id="KW-1133">Transmembrane helix</keyword>
<dbReference type="RefSeq" id="WP_213887417.1">
    <property type="nucleotide sequence ID" value="NZ_JAGFNU010000001.1"/>
</dbReference>
<name>A0ABV5JB66_9RHOB</name>
<comment type="caution">
    <text evidence="2">The sequence shown here is derived from an EMBL/GenBank/DDBJ whole genome shotgun (WGS) entry which is preliminary data.</text>
</comment>
<protein>
    <recommendedName>
        <fullName evidence="4">Glycosyltransferase RgtA/B/C/D-like domain-containing protein</fullName>
    </recommendedName>
</protein>
<feature type="transmembrane region" description="Helical" evidence="1">
    <location>
        <begin position="124"/>
        <end position="144"/>
    </location>
</feature>
<reference evidence="2 3" key="1">
    <citation type="submission" date="2024-09" db="EMBL/GenBank/DDBJ databases">
        <authorList>
            <person name="Sun Q."/>
            <person name="Mori K."/>
        </authorList>
    </citation>
    <scope>NUCLEOTIDE SEQUENCE [LARGE SCALE GENOMIC DNA]</scope>
    <source>
        <strain evidence="2 3">CECT 8726</strain>
    </source>
</reference>
<sequence length="520" mass="56321">MEQTSQASYRIPSLAILSALAIFAALQALAYVIAGGVFEYPLDDVYIHLAMAEQIGAGGYGVNAGEYSSAASSPLYPLLLLPFAGEEAQRFVPLIVNAAGLILMAWLWGLILVQAGYDQGRKRFYGIVFACLGPLALNMAGLAFVGMEHAFHAAASLAIIYGLLRMIDEGHVAWFLIAGLFFAPLFRLEGLALSLVATGLIFAAGHYRTALTALFLAVVPLICFSIFLMTLGLSPLPNSVLTKLGGNSLGHLDWTTRFFHTIAKNMATAPGRLLAFEVVVAFGFVLIPGLLKNPLHRAFALAIALAGLAHLCFGQVGWLHRYEPYVLIALMAGLLALIPRASSVLCAVPVALALMISAMFYVPKLLTDLAPNPRAIHAQQQQMSRFAKDYWQAPVAVNDLGWVAWRNPNYVLDLWGLASDEARELRLSENIAPGWAGALTDRHGVELAMVYESWLEDAVGEDWVKLGILHAFVGFATVGGYDITFYATTQDAAERLVPLLKSFSETLPEPVHFEFEPDVG</sequence>
<dbReference type="Proteomes" id="UP001589683">
    <property type="component" value="Unassembled WGS sequence"/>
</dbReference>
<dbReference type="EMBL" id="JBHMEA010000007">
    <property type="protein sequence ID" value="MFB9230696.1"/>
    <property type="molecule type" value="Genomic_DNA"/>
</dbReference>
<feature type="transmembrane region" description="Helical" evidence="1">
    <location>
        <begin position="297"/>
        <end position="318"/>
    </location>
</feature>
<evidence type="ECO:0000313" key="2">
    <source>
        <dbReference type="EMBL" id="MFB9230696.1"/>
    </source>
</evidence>
<feature type="transmembrane region" description="Helical" evidence="1">
    <location>
        <begin position="273"/>
        <end position="291"/>
    </location>
</feature>
<feature type="transmembrane region" description="Helical" evidence="1">
    <location>
        <begin position="347"/>
        <end position="366"/>
    </location>
</feature>